<accession>A0A5P9JQ34</accession>
<dbReference type="Proteomes" id="UP000325614">
    <property type="component" value="Chromosome"/>
</dbReference>
<dbReference type="CDD" id="cd18722">
    <property type="entry name" value="PIN_NicB-like"/>
    <property type="match status" value="1"/>
</dbReference>
<proteinExistence type="predicted"/>
<reference evidence="2 3" key="1">
    <citation type="submission" date="2019-10" db="EMBL/GenBank/DDBJ databases">
        <title>Isolation, Identification of Microvirga thermotolerans HR1, a novel thermophilic bacterium and Comparative Genomics of the genus Microvirga.</title>
        <authorList>
            <person name="Li J."/>
            <person name="Zhang W."/>
            <person name="Lin M."/>
            <person name="Wang J."/>
        </authorList>
    </citation>
    <scope>NUCLEOTIDE SEQUENCE [LARGE SCALE GENOMIC DNA]</scope>
    <source>
        <strain evidence="2 3">HR1</strain>
    </source>
</reference>
<dbReference type="KEGG" id="mico:GDR74_00150"/>
<dbReference type="EMBL" id="CP045423">
    <property type="protein sequence ID" value="QFU14747.1"/>
    <property type="molecule type" value="Genomic_DNA"/>
</dbReference>
<evidence type="ECO:0000313" key="3">
    <source>
        <dbReference type="Proteomes" id="UP000325614"/>
    </source>
</evidence>
<dbReference type="RefSeq" id="WP_152584397.1">
    <property type="nucleotide sequence ID" value="NZ_CP045423.1"/>
</dbReference>
<evidence type="ECO:0000313" key="2">
    <source>
        <dbReference type="EMBL" id="QFU14747.1"/>
    </source>
</evidence>
<dbReference type="Pfam" id="PF01936">
    <property type="entry name" value="NYN"/>
    <property type="match status" value="1"/>
</dbReference>
<dbReference type="InterPro" id="IPR021139">
    <property type="entry name" value="NYN"/>
</dbReference>
<dbReference type="AlphaFoldDB" id="A0A5P9JQ34"/>
<protein>
    <submittedName>
        <fullName evidence="2">NYN domain-containing protein</fullName>
    </submittedName>
</protein>
<evidence type="ECO:0000259" key="1">
    <source>
        <dbReference type="Pfam" id="PF01936"/>
    </source>
</evidence>
<feature type="domain" description="NYN" evidence="1">
    <location>
        <begin position="11"/>
        <end position="163"/>
    </location>
</feature>
<dbReference type="GO" id="GO:0004540">
    <property type="term" value="F:RNA nuclease activity"/>
    <property type="evidence" value="ECO:0007669"/>
    <property type="project" value="InterPro"/>
</dbReference>
<organism evidence="2 3">
    <name type="scientific">Microvirga thermotolerans</name>
    <dbReference type="NCBI Taxonomy" id="2651334"/>
    <lineage>
        <taxon>Bacteria</taxon>
        <taxon>Pseudomonadati</taxon>
        <taxon>Pseudomonadota</taxon>
        <taxon>Alphaproteobacteria</taxon>
        <taxon>Hyphomicrobiales</taxon>
        <taxon>Methylobacteriaceae</taxon>
        <taxon>Microvirga</taxon>
    </lineage>
</organism>
<keyword evidence="3" id="KW-1185">Reference proteome</keyword>
<name>A0A5P9JQ34_9HYPH</name>
<dbReference type="Gene3D" id="3.40.50.1010">
    <property type="entry name" value="5'-nuclease"/>
    <property type="match status" value="1"/>
</dbReference>
<sequence length="223" mass="24879">MSTPEPAPKLRSALYIDGFNLYHALDDYQEPWLKWLDLWALGEALINKRQEVLQAAVWCTAEYYVDTEKRGRHRAYKAALQSAGVTIVLGHFVDEDVQCRKCTGTYRKKTEKEGDVNVAIHLIGDAFQDKYDNFYLLTADSDQAATAAYFKKAFPGKRLILVAPPGRAHSKLTLSFVSGNKSIWKETIEACLFPEVVMKDGKQVVGRPLAYAPPPGPDPATDG</sequence>
<gene>
    <name evidence="2" type="ORF">GDR74_00150</name>
</gene>